<keyword evidence="1" id="KW-0472">Membrane</keyword>
<proteinExistence type="predicted"/>
<feature type="transmembrane region" description="Helical" evidence="1">
    <location>
        <begin position="12"/>
        <end position="32"/>
    </location>
</feature>
<name>A0A0G1GMU9_9BACT</name>
<keyword evidence="1" id="KW-0812">Transmembrane</keyword>
<dbReference type="EMBL" id="LCHN01000010">
    <property type="protein sequence ID" value="KKT35855.1"/>
    <property type="molecule type" value="Genomic_DNA"/>
</dbReference>
<comment type="caution">
    <text evidence="2">The sequence shown here is derived from an EMBL/GenBank/DDBJ whole genome shotgun (WGS) entry which is preliminary data.</text>
</comment>
<protein>
    <submittedName>
        <fullName evidence="2">Uncharacterized protein</fullName>
    </submittedName>
</protein>
<keyword evidence="1" id="KW-1133">Transmembrane helix</keyword>
<accession>A0A0G1GMU9</accession>
<dbReference type="PROSITE" id="PS51257">
    <property type="entry name" value="PROKAR_LIPOPROTEIN"/>
    <property type="match status" value="1"/>
</dbReference>
<evidence type="ECO:0000313" key="3">
    <source>
        <dbReference type="Proteomes" id="UP000034069"/>
    </source>
</evidence>
<dbReference type="Proteomes" id="UP000034069">
    <property type="component" value="Unassembled WGS sequence"/>
</dbReference>
<evidence type="ECO:0000313" key="2">
    <source>
        <dbReference type="EMBL" id="KKT35855.1"/>
    </source>
</evidence>
<sequence>MHMSNLKLKRVLMISLIVLGVIGCLLLSYLAATGAWGWTVTTIESLITQGPAAIISAILAVLFSYYCLIPLVIIVLYLIFVYFVYIR</sequence>
<reference evidence="2 3" key="1">
    <citation type="journal article" date="2015" name="Nature">
        <title>rRNA introns, odd ribosomes, and small enigmatic genomes across a large radiation of phyla.</title>
        <authorList>
            <person name="Brown C.T."/>
            <person name="Hug L.A."/>
            <person name="Thomas B.C."/>
            <person name="Sharon I."/>
            <person name="Castelle C.J."/>
            <person name="Singh A."/>
            <person name="Wilkins M.J."/>
            <person name="Williams K.H."/>
            <person name="Banfield J.F."/>
        </authorList>
    </citation>
    <scope>NUCLEOTIDE SEQUENCE [LARGE SCALE GENOMIC DNA]</scope>
</reference>
<dbReference type="AlphaFoldDB" id="A0A0G1GMU9"/>
<gene>
    <name evidence="2" type="ORF">UW23_C0010G0011</name>
</gene>
<organism evidence="2 3">
    <name type="scientific">Candidatus Collierbacteria bacterium GW2011_GWA1_44_12</name>
    <dbReference type="NCBI Taxonomy" id="1618376"/>
    <lineage>
        <taxon>Bacteria</taxon>
        <taxon>Candidatus Collieribacteriota</taxon>
    </lineage>
</organism>
<feature type="transmembrane region" description="Helical" evidence="1">
    <location>
        <begin position="52"/>
        <end position="85"/>
    </location>
</feature>
<evidence type="ECO:0000256" key="1">
    <source>
        <dbReference type="SAM" id="Phobius"/>
    </source>
</evidence>